<feature type="signal peptide" evidence="2">
    <location>
        <begin position="1"/>
        <end position="22"/>
    </location>
</feature>
<dbReference type="EMBL" id="PTJC01000005">
    <property type="protein sequence ID" value="PPK88401.1"/>
    <property type="molecule type" value="Genomic_DNA"/>
</dbReference>
<evidence type="ECO:0000256" key="1">
    <source>
        <dbReference type="SAM" id="MobiDB-lite"/>
    </source>
</evidence>
<dbReference type="Proteomes" id="UP000237662">
    <property type="component" value="Unassembled WGS sequence"/>
</dbReference>
<comment type="caution">
    <text evidence="3">The sequence shown here is derived from an EMBL/GenBank/DDBJ whole genome shotgun (WGS) entry which is preliminary data.</text>
</comment>
<evidence type="ECO:0000313" key="3">
    <source>
        <dbReference type="EMBL" id="PPK88401.1"/>
    </source>
</evidence>
<feature type="region of interest" description="Disordered" evidence="1">
    <location>
        <begin position="30"/>
        <end position="51"/>
    </location>
</feature>
<dbReference type="OrthoDB" id="1489309at2"/>
<feature type="chain" id="PRO_5015604238" evidence="2">
    <location>
        <begin position="23"/>
        <end position="657"/>
    </location>
</feature>
<name>A0A2S6IA74_9BACT</name>
<protein>
    <submittedName>
        <fullName evidence="3">Putative beta-barrel porin</fullName>
    </submittedName>
</protein>
<sequence>MVRRRYRIGLLLVLMCGAGLRAQIVDPSETIELDPDDPDYDASSARQGAPQQQRVIEPDTFGIYLYGADNPNREQSFSDSLLSGFQQYEPDRRVPFDYATLGQIGSAAYRMRYEPEYRRGLEIGLRQFDLYRLNVDNLDFYRLERPFTYLRYLRGSEQQDGMLEARFSRNFADGVNLLLGYDRIFQLGEQDQYPGTAIRNTNVTVGLSVRPPGSRYSGYFSYTANTFENRQNGGIAEYQEDDIGEIDNPGVLTPFLAETRIRHAYRQVAATQYLQFGAATDTLTGRERRAFTLKHQLRIERQFFRMTSIRTVTDTSFYARYPALDLDFRGLRSQVTDNIISNEIGFSTFRRSRSASQETVQRDLLELGLTHQYHRVGRETGDSSLHFVLATGRVGLRPSDRINLLVDGQLNLIGQVGDYRVAARGELDLGVAGKLEVGAVNQLYAPDLIQRTYLLNGGTYYDRDFGKTLELRVEGAYTLPFLGIRAGLAYTVLTNYIYRDTEGIPQQSDGPNSILQLTAERNFSFGAYRIDNRILLQEADQSVFRLPRLYGEHSLYFAGKWFGVLNVNLGADVRYASGFVPQYYNPILQAFHLQDRQAVPFAFQVDPFFSLRVTRFRFFVKYIQAQTLLTGDYLFLTAEHPYPDGALRLGVSWRLLD</sequence>
<reference evidence="3 4" key="1">
    <citation type="submission" date="2018-02" db="EMBL/GenBank/DDBJ databases">
        <title>Genomic Encyclopedia of Archaeal and Bacterial Type Strains, Phase II (KMG-II): from individual species to whole genera.</title>
        <authorList>
            <person name="Goeker M."/>
        </authorList>
    </citation>
    <scope>NUCLEOTIDE SEQUENCE [LARGE SCALE GENOMIC DNA]</scope>
    <source>
        <strain evidence="3 4">DSM 29526</strain>
    </source>
</reference>
<accession>A0A2S6IA74</accession>
<feature type="compositionally biased region" description="Acidic residues" evidence="1">
    <location>
        <begin position="30"/>
        <end position="40"/>
    </location>
</feature>
<organism evidence="3 4">
    <name type="scientific">Neolewinella xylanilytica</name>
    <dbReference type="NCBI Taxonomy" id="1514080"/>
    <lineage>
        <taxon>Bacteria</taxon>
        <taxon>Pseudomonadati</taxon>
        <taxon>Bacteroidota</taxon>
        <taxon>Saprospiria</taxon>
        <taxon>Saprospirales</taxon>
        <taxon>Lewinellaceae</taxon>
        <taxon>Neolewinella</taxon>
    </lineage>
</organism>
<proteinExistence type="predicted"/>
<dbReference type="InterPro" id="IPR025631">
    <property type="entry name" value="Porin_10"/>
</dbReference>
<evidence type="ECO:0000256" key="2">
    <source>
        <dbReference type="SAM" id="SignalP"/>
    </source>
</evidence>
<dbReference type="Pfam" id="PF14121">
    <property type="entry name" value="Porin_10"/>
    <property type="match status" value="1"/>
</dbReference>
<keyword evidence="2" id="KW-0732">Signal</keyword>
<dbReference type="RefSeq" id="WP_104418950.1">
    <property type="nucleotide sequence ID" value="NZ_PTJC01000005.1"/>
</dbReference>
<keyword evidence="4" id="KW-1185">Reference proteome</keyword>
<dbReference type="AlphaFoldDB" id="A0A2S6IA74"/>
<evidence type="ECO:0000313" key="4">
    <source>
        <dbReference type="Proteomes" id="UP000237662"/>
    </source>
</evidence>
<gene>
    <name evidence="3" type="ORF">CLV84_1368</name>
</gene>